<dbReference type="InterPro" id="IPR029499">
    <property type="entry name" value="PduO-typ"/>
</dbReference>
<dbReference type="Proteomes" id="UP000243406">
    <property type="component" value="Unassembled WGS sequence"/>
</dbReference>
<dbReference type="PANTHER" id="PTHR12213">
    <property type="entry name" value="CORRINOID ADENOSYLTRANSFERASE"/>
    <property type="match status" value="1"/>
</dbReference>
<evidence type="ECO:0000256" key="11">
    <source>
        <dbReference type="ARBA" id="ARBA00033334"/>
    </source>
</evidence>
<reference evidence="18" key="1">
    <citation type="submission" date="2017-02" db="EMBL/GenBank/DDBJ databases">
        <authorList>
            <person name="Varghese N."/>
            <person name="Submissions S."/>
        </authorList>
    </citation>
    <scope>NUCLEOTIDE SEQUENCE [LARGE SCALE GENOMIC DNA]</scope>
    <source>
        <strain evidence="18">ATCC 35199</strain>
    </source>
</reference>
<evidence type="ECO:0000256" key="15">
    <source>
        <dbReference type="RuleBase" id="RU366026"/>
    </source>
</evidence>
<comment type="subunit">
    <text evidence="3">Homotrimer.</text>
</comment>
<dbReference type="InterPro" id="IPR036451">
    <property type="entry name" value="CblAdoTrfase-like_sf"/>
</dbReference>
<evidence type="ECO:0000256" key="6">
    <source>
        <dbReference type="ARBA" id="ARBA00022573"/>
    </source>
</evidence>
<dbReference type="EC" id="2.5.1.17" evidence="4 15"/>
<proteinExistence type="inferred from homology"/>
<dbReference type="GO" id="GO:0008817">
    <property type="term" value="F:corrinoid adenosyltransferase activity"/>
    <property type="evidence" value="ECO:0007669"/>
    <property type="project" value="UniProtKB-UniRule"/>
</dbReference>
<organism evidence="17 18">
    <name type="scientific">Acetoanaerobium noterae</name>
    <dbReference type="NCBI Taxonomy" id="745369"/>
    <lineage>
        <taxon>Bacteria</taxon>
        <taxon>Bacillati</taxon>
        <taxon>Bacillota</taxon>
        <taxon>Clostridia</taxon>
        <taxon>Peptostreptococcales</taxon>
        <taxon>Filifactoraceae</taxon>
        <taxon>Acetoanaerobium</taxon>
    </lineage>
</organism>
<evidence type="ECO:0000256" key="3">
    <source>
        <dbReference type="ARBA" id="ARBA00011233"/>
    </source>
</evidence>
<dbReference type="FunFam" id="1.20.1200.10:FF:000001">
    <property type="entry name" value="Cob(I)yrinic acid a,c-diamide adenosyltransferase"/>
    <property type="match status" value="1"/>
</dbReference>
<dbReference type="SUPFAM" id="SSF89028">
    <property type="entry name" value="Cobalamin adenosyltransferase-like"/>
    <property type="match status" value="1"/>
</dbReference>
<comment type="pathway">
    <text evidence="1 15">Cofactor biosynthesis; adenosylcobalamin biosynthesis; adenosylcobalamin from cob(II)yrinate a,c-diamide: step 2/7.</text>
</comment>
<evidence type="ECO:0000256" key="1">
    <source>
        <dbReference type="ARBA" id="ARBA00005121"/>
    </source>
</evidence>
<evidence type="ECO:0000256" key="2">
    <source>
        <dbReference type="ARBA" id="ARBA00007487"/>
    </source>
</evidence>
<evidence type="ECO:0000256" key="10">
    <source>
        <dbReference type="ARBA" id="ARBA00031529"/>
    </source>
</evidence>
<evidence type="ECO:0000256" key="7">
    <source>
        <dbReference type="ARBA" id="ARBA00022679"/>
    </source>
</evidence>
<keyword evidence="8 15" id="KW-0547">Nucleotide-binding</keyword>
<dbReference type="Gene3D" id="1.20.1200.10">
    <property type="entry name" value="Cobalamin adenosyltransferase-like"/>
    <property type="match status" value="1"/>
</dbReference>
<dbReference type="GO" id="GO:0005524">
    <property type="term" value="F:ATP binding"/>
    <property type="evidence" value="ECO:0007669"/>
    <property type="project" value="UniProtKB-UniRule"/>
</dbReference>
<evidence type="ECO:0000256" key="12">
    <source>
        <dbReference type="ARBA" id="ARBA00033354"/>
    </source>
</evidence>
<evidence type="ECO:0000256" key="4">
    <source>
        <dbReference type="ARBA" id="ARBA00012454"/>
    </source>
</evidence>
<dbReference type="AlphaFoldDB" id="A0A1T5A2K9"/>
<dbReference type="OrthoDB" id="9778896at2"/>
<feature type="domain" description="Cobalamin adenosyltransferase-like" evidence="16">
    <location>
        <begin position="3"/>
        <end position="165"/>
    </location>
</feature>
<dbReference type="EMBL" id="FUYN01000001">
    <property type="protein sequence ID" value="SKB29208.1"/>
    <property type="molecule type" value="Genomic_DNA"/>
</dbReference>
<protein>
    <recommendedName>
        <fullName evidence="5 15">Corrinoid adenosyltransferase</fullName>
        <ecNumber evidence="4 15">2.5.1.17</ecNumber>
    </recommendedName>
    <alternativeName>
        <fullName evidence="10 15">Cob(II)alamin adenosyltransferase</fullName>
    </alternativeName>
    <alternativeName>
        <fullName evidence="12 15">Cob(II)yrinic acid a,c-diamide adenosyltransferase</fullName>
    </alternativeName>
    <alternativeName>
        <fullName evidence="11 15">Cobinamide/cobalamin adenosyltransferase</fullName>
    </alternativeName>
</protein>
<dbReference type="Pfam" id="PF01923">
    <property type="entry name" value="Cob_adeno_trans"/>
    <property type="match status" value="1"/>
</dbReference>
<evidence type="ECO:0000256" key="14">
    <source>
        <dbReference type="ARBA" id="ARBA00048692"/>
    </source>
</evidence>
<accession>A0A1T5A2K9</accession>
<gene>
    <name evidence="17" type="ORF">SAMN02745120_0698</name>
</gene>
<evidence type="ECO:0000259" key="16">
    <source>
        <dbReference type="Pfam" id="PF01923"/>
    </source>
</evidence>
<keyword evidence="7 15" id="KW-0808">Transferase</keyword>
<evidence type="ECO:0000256" key="8">
    <source>
        <dbReference type="ARBA" id="ARBA00022741"/>
    </source>
</evidence>
<dbReference type="UniPathway" id="UPA00148">
    <property type="reaction ID" value="UER00233"/>
</dbReference>
<dbReference type="PANTHER" id="PTHR12213:SF0">
    <property type="entry name" value="CORRINOID ADENOSYLTRANSFERASE MMAB"/>
    <property type="match status" value="1"/>
</dbReference>
<evidence type="ECO:0000256" key="5">
    <source>
        <dbReference type="ARBA" id="ARBA00020963"/>
    </source>
</evidence>
<evidence type="ECO:0000256" key="9">
    <source>
        <dbReference type="ARBA" id="ARBA00022840"/>
    </source>
</evidence>
<comment type="catalytic activity">
    <reaction evidence="13 15">
        <text>2 cob(II)yrinate a,c diamide + reduced [electron-transfer flavoprotein] + 2 ATP = 2 adenosylcob(III)yrinate a,c-diamide + 2 triphosphate + oxidized [electron-transfer flavoprotein] + 3 H(+)</text>
        <dbReference type="Rhea" id="RHEA:11528"/>
        <dbReference type="Rhea" id="RHEA-COMP:10685"/>
        <dbReference type="Rhea" id="RHEA-COMP:10686"/>
        <dbReference type="ChEBI" id="CHEBI:15378"/>
        <dbReference type="ChEBI" id="CHEBI:18036"/>
        <dbReference type="ChEBI" id="CHEBI:30616"/>
        <dbReference type="ChEBI" id="CHEBI:57692"/>
        <dbReference type="ChEBI" id="CHEBI:58307"/>
        <dbReference type="ChEBI" id="CHEBI:58503"/>
        <dbReference type="ChEBI" id="CHEBI:58537"/>
        <dbReference type="EC" id="2.5.1.17"/>
    </reaction>
</comment>
<keyword evidence="9 15" id="KW-0067">ATP-binding</keyword>
<keyword evidence="6 15" id="KW-0169">Cobalamin biosynthesis</keyword>
<comment type="catalytic activity">
    <reaction evidence="14 15">
        <text>2 cob(II)alamin + reduced [electron-transfer flavoprotein] + 2 ATP = 2 adenosylcob(III)alamin + 2 triphosphate + oxidized [electron-transfer flavoprotein] + 3 H(+)</text>
        <dbReference type="Rhea" id="RHEA:28671"/>
        <dbReference type="Rhea" id="RHEA-COMP:10685"/>
        <dbReference type="Rhea" id="RHEA-COMP:10686"/>
        <dbReference type="ChEBI" id="CHEBI:15378"/>
        <dbReference type="ChEBI" id="CHEBI:16304"/>
        <dbReference type="ChEBI" id="CHEBI:18036"/>
        <dbReference type="ChEBI" id="CHEBI:18408"/>
        <dbReference type="ChEBI" id="CHEBI:30616"/>
        <dbReference type="ChEBI" id="CHEBI:57692"/>
        <dbReference type="ChEBI" id="CHEBI:58307"/>
        <dbReference type="EC" id="2.5.1.17"/>
    </reaction>
</comment>
<dbReference type="NCBIfam" id="TIGR00636">
    <property type="entry name" value="PduO_Nterm"/>
    <property type="match status" value="1"/>
</dbReference>
<dbReference type="RefSeq" id="WP_079588650.1">
    <property type="nucleotide sequence ID" value="NZ_FUYN01000001.1"/>
</dbReference>
<keyword evidence="18" id="KW-1185">Reference proteome</keyword>
<evidence type="ECO:0000313" key="17">
    <source>
        <dbReference type="EMBL" id="SKB29208.1"/>
    </source>
</evidence>
<evidence type="ECO:0000256" key="13">
    <source>
        <dbReference type="ARBA" id="ARBA00048555"/>
    </source>
</evidence>
<comment type="similarity">
    <text evidence="2 15">Belongs to the Cob(I)alamin adenosyltransferase family.</text>
</comment>
<evidence type="ECO:0000313" key="18">
    <source>
        <dbReference type="Proteomes" id="UP000243406"/>
    </source>
</evidence>
<sequence length="182" mass="20926">MKIYTKTGDKGETSLYDGTRVKKNSIRVESYGTIDELNSHLGFARNFIEDKDVSEKIFKIQKKLFFVAGELATTNGENFKNRITLEHVTSLEGWIDEYLKKIDKVDAFIVPGTSHASAALHVARTVCRRAERRILDLAHEEEISPDLIKFVNRLSDTIYTFARYLESEIILMNFEEMGKEKL</sequence>
<dbReference type="GO" id="GO:0009236">
    <property type="term" value="P:cobalamin biosynthetic process"/>
    <property type="evidence" value="ECO:0007669"/>
    <property type="project" value="UniProtKB-UniRule"/>
</dbReference>
<name>A0A1T5A2K9_9FIRM</name>
<dbReference type="InterPro" id="IPR016030">
    <property type="entry name" value="CblAdoTrfase-like"/>
</dbReference>